<evidence type="ECO:0000313" key="3">
    <source>
        <dbReference type="EMBL" id="OGG76089.1"/>
    </source>
</evidence>
<feature type="transmembrane region" description="Helical" evidence="1">
    <location>
        <begin position="42"/>
        <end position="65"/>
    </location>
</feature>
<name>A0A1F6ER64_9BACT</name>
<feature type="domain" description="DUF2914" evidence="2">
    <location>
        <begin position="283"/>
        <end position="350"/>
    </location>
</feature>
<dbReference type="STRING" id="1798507.A3A34_00620"/>
<comment type="caution">
    <text evidence="3">The sequence shown here is derived from an EMBL/GenBank/DDBJ whole genome shotgun (WGS) entry which is preliminary data.</text>
</comment>
<keyword evidence="1" id="KW-0472">Membrane</keyword>
<keyword evidence="1" id="KW-0812">Transmembrane</keyword>
<feature type="transmembrane region" description="Helical" evidence="1">
    <location>
        <begin position="198"/>
        <end position="215"/>
    </location>
</feature>
<accession>A0A1F6ER64</accession>
<feature type="transmembrane region" description="Helical" evidence="1">
    <location>
        <begin position="20"/>
        <end position="36"/>
    </location>
</feature>
<dbReference type="EMBL" id="MFLU01000004">
    <property type="protein sequence ID" value="OGG76089.1"/>
    <property type="molecule type" value="Genomic_DNA"/>
</dbReference>
<feature type="transmembrane region" description="Helical" evidence="1">
    <location>
        <begin position="136"/>
        <end position="158"/>
    </location>
</feature>
<feature type="transmembrane region" description="Helical" evidence="1">
    <location>
        <begin position="164"/>
        <end position="186"/>
    </location>
</feature>
<dbReference type="AlphaFoldDB" id="A0A1F6ER64"/>
<dbReference type="Proteomes" id="UP000178587">
    <property type="component" value="Unassembled WGS sequence"/>
</dbReference>
<evidence type="ECO:0000256" key="1">
    <source>
        <dbReference type="SAM" id="Phobius"/>
    </source>
</evidence>
<dbReference type="InterPro" id="IPR022606">
    <property type="entry name" value="DUF2914"/>
</dbReference>
<organism evidence="3 4">
    <name type="scientific">Candidatus Kaiserbacteria bacterium RIFCSPLOWO2_01_FULL_50_24</name>
    <dbReference type="NCBI Taxonomy" id="1798507"/>
    <lineage>
        <taxon>Bacteria</taxon>
        <taxon>Candidatus Kaiseribacteriota</taxon>
    </lineage>
</organism>
<gene>
    <name evidence="3" type="ORF">A3A34_00620</name>
</gene>
<proteinExistence type="predicted"/>
<feature type="transmembrane region" description="Helical" evidence="1">
    <location>
        <begin position="107"/>
        <end position="124"/>
    </location>
</feature>
<reference evidence="3 4" key="1">
    <citation type="journal article" date="2016" name="Nat. Commun.">
        <title>Thousands of microbial genomes shed light on interconnected biogeochemical processes in an aquifer system.</title>
        <authorList>
            <person name="Anantharaman K."/>
            <person name="Brown C.T."/>
            <person name="Hug L.A."/>
            <person name="Sharon I."/>
            <person name="Castelle C.J."/>
            <person name="Probst A.J."/>
            <person name="Thomas B.C."/>
            <person name="Singh A."/>
            <person name="Wilkins M.J."/>
            <person name="Karaoz U."/>
            <person name="Brodie E.L."/>
            <person name="Williams K.H."/>
            <person name="Hubbard S.S."/>
            <person name="Banfield J.F."/>
        </authorList>
    </citation>
    <scope>NUCLEOTIDE SEQUENCE [LARGE SCALE GENOMIC DNA]</scope>
</reference>
<keyword evidence="1" id="KW-1133">Transmembrane helix</keyword>
<evidence type="ECO:0000313" key="4">
    <source>
        <dbReference type="Proteomes" id="UP000178587"/>
    </source>
</evidence>
<dbReference type="Pfam" id="PF11141">
    <property type="entry name" value="DUF2914"/>
    <property type="match status" value="1"/>
</dbReference>
<feature type="transmembrane region" description="Helical" evidence="1">
    <location>
        <begin position="77"/>
        <end position="101"/>
    </location>
</feature>
<sequence>MRRYLPKSTEELLEWWERYVAPFSLALGFIADYIAFQHLDLSAIAFALLGYLLIALGGITLLNFFETGRIPHPLLMRAAPFVPAIVQFSFGGLFGGFVILYSESAKLAATWVFVGLLAALLIGNERFRARYRQFPFQIGILFTALFAYCIVLGPLILGRIGRDVFLLGGVAAVLLVAVFLYILRYVLCDLVEREYVRAMRNVGVIFFIFSALYFTNAIPPLPLALRDAGVYHLVERVDSGYHTLAEDVPWYRDHWPFRKTYHRAPNEPVYVFSAVFAPTRFSTTITHGWERYDDDAGEWKKEGSFTFPIFGGRDEGYRGYSMKTSVPKGKWRVNVFGPNGERIGRVSFYVENVAEPTATEELVL</sequence>
<protein>
    <recommendedName>
        <fullName evidence="2">DUF2914 domain-containing protein</fullName>
    </recommendedName>
</protein>
<evidence type="ECO:0000259" key="2">
    <source>
        <dbReference type="Pfam" id="PF11141"/>
    </source>
</evidence>